<name>A0ABD3ICD0_9MARC</name>
<evidence type="ECO:0000313" key="2">
    <source>
        <dbReference type="Proteomes" id="UP001633002"/>
    </source>
</evidence>
<accession>A0ABD3ICD0</accession>
<proteinExistence type="predicted"/>
<gene>
    <name evidence="1" type="ORF">R1sor_017206</name>
</gene>
<evidence type="ECO:0000313" key="1">
    <source>
        <dbReference type="EMBL" id="KAL3699184.1"/>
    </source>
</evidence>
<sequence>MEVSGKRPAAVRVVATMAVWRRSEAAPYLLYDHRSTVAAIWYAWIEESSGEPQPWDSVDEVIMCIANAFTEDAASSNKRRFAVYRCTAGLLGYRERTQLPLML</sequence>
<keyword evidence="2" id="KW-1185">Reference proteome</keyword>
<comment type="caution">
    <text evidence="1">The sequence shown here is derived from an EMBL/GenBank/DDBJ whole genome shotgun (WGS) entry which is preliminary data.</text>
</comment>
<dbReference type="AlphaFoldDB" id="A0ABD3ICD0"/>
<dbReference type="EMBL" id="JBJQOH010000001">
    <property type="protein sequence ID" value="KAL3699184.1"/>
    <property type="molecule type" value="Genomic_DNA"/>
</dbReference>
<protein>
    <submittedName>
        <fullName evidence="1">Uncharacterized protein</fullName>
    </submittedName>
</protein>
<reference evidence="1 2" key="1">
    <citation type="submission" date="2024-09" db="EMBL/GenBank/DDBJ databases">
        <title>Chromosome-scale assembly of Riccia sorocarpa.</title>
        <authorList>
            <person name="Paukszto L."/>
        </authorList>
    </citation>
    <scope>NUCLEOTIDE SEQUENCE [LARGE SCALE GENOMIC DNA]</scope>
    <source>
        <strain evidence="1">LP-2024</strain>
        <tissue evidence="1">Aerial parts of the thallus</tissue>
    </source>
</reference>
<dbReference type="Proteomes" id="UP001633002">
    <property type="component" value="Unassembled WGS sequence"/>
</dbReference>
<organism evidence="1 2">
    <name type="scientific">Riccia sorocarpa</name>
    <dbReference type="NCBI Taxonomy" id="122646"/>
    <lineage>
        <taxon>Eukaryota</taxon>
        <taxon>Viridiplantae</taxon>
        <taxon>Streptophyta</taxon>
        <taxon>Embryophyta</taxon>
        <taxon>Marchantiophyta</taxon>
        <taxon>Marchantiopsida</taxon>
        <taxon>Marchantiidae</taxon>
        <taxon>Marchantiales</taxon>
        <taxon>Ricciaceae</taxon>
        <taxon>Riccia</taxon>
    </lineage>
</organism>